<evidence type="ECO:0000256" key="9">
    <source>
        <dbReference type="ARBA" id="ARBA00022989"/>
    </source>
</evidence>
<dbReference type="RefSeq" id="WP_177079878.1">
    <property type="nucleotide sequence ID" value="NZ_JACARG010000076.1"/>
</dbReference>
<evidence type="ECO:0000259" key="14">
    <source>
        <dbReference type="Pfam" id="PF01292"/>
    </source>
</evidence>
<evidence type="ECO:0000256" key="3">
    <source>
        <dbReference type="ARBA" id="ARBA00022448"/>
    </source>
</evidence>
<dbReference type="GO" id="GO:0022904">
    <property type="term" value="P:respiratory electron transport chain"/>
    <property type="evidence" value="ECO:0007669"/>
    <property type="project" value="InterPro"/>
</dbReference>
<evidence type="ECO:0000256" key="12">
    <source>
        <dbReference type="ARBA" id="ARBA00037975"/>
    </source>
</evidence>
<keyword evidence="6 13" id="KW-0812">Transmembrane</keyword>
<evidence type="ECO:0000256" key="7">
    <source>
        <dbReference type="ARBA" id="ARBA00022723"/>
    </source>
</evidence>
<organism evidence="15 16">
    <name type="scientific">Pseudomonas yamanorum</name>
    <dbReference type="NCBI Taxonomy" id="515393"/>
    <lineage>
        <taxon>Bacteria</taxon>
        <taxon>Pseudomonadati</taxon>
        <taxon>Pseudomonadota</taxon>
        <taxon>Gammaproteobacteria</taxon>
        <taxon>Pseudomonadales</taxon>
        <taxon>Pseudomonadaceae</taxon>
        <taxon>Pseudomonas</taxon>
    </lineage>
</organism>
<comment type="subcellular location">
    <subcellularLocation>
        <location evidence="2">Cell membrane</location>
        <topology evidence="2">Multi-pass membrane protein</topology>
    </subcellularLocation>
</comment>
<evidence type="ECO:0000256" key="4">
    <source>
        <dbReference type="ARBA" id="ARBA00022475"/>
    </source>
</evidence>
<feature type="domain" description="Cytochrome b561 bacterial/Ni-hydrogenase" evidence="14">
    <location>
        <begin position="8"/>
        <end position="169"/>
    </location>
</feature>
<name>A0A7Y8EM99_9PSED</name>
<dbReference type="Pfam" id="PF01292">
    <property type="entry name" value="Ni_hydr_CYTB"/>
    <property type="match status" value="1"/>
</dbReference>
<keyword evidence="7" id="KW-0479">Metal-binding</keyword>
<dbReference type="Proteomes" id="UP000531950">
    <property type="component" value="Unassembled WGS sequence"/>
</dbReference>
<evidence type="ECO:0000256" key="8">
    <source>
        <dbReference type="ARBA" id="ARBA00022982"/>
    </source>
</evidence>
<protein>
    <submittedName>
        <fullName evidence="15">Cytochrome b/b6 domain-containing protein</fullName>
    </submittedName>
</protein>
<dbReference type="PANTHER" id="PTHR30529:SF1">
    <property type="entry name" value="CYTOCHROME B561 HOMOLOG 2"/>
    <property type="match status" value="1"/>
</dbReference>
<comment type="similarity">
    <text evidence="12">Belongs to the cytochrome b561 family.</text>
</comment>
<evidence type="ECO:0000256" key="2">
    <source>
        <dbReference type="ARBA" id="ARBA00004651"/>
    </source>
</evidence>
<proteinExistence type="inferred from homology"/>
<dbReference type="InterPro" id="IPR052168">
    <property type="entry name" value="Cytochrome_b561_oxidase"/>
</dbReference>
<dbReference type="SUPFAM" id="SSF81342">
    <property type="entry name" value="Transmembrane di-heme cytochromes"/>
    <property type="match status" value="1"/>
</dbReference>
<keyword evidence="8" id="KW-0249">Electron transport</keyword>
<dbReference type="GO" id="GO:0005886">
    <property type="term" value="C:plasma membrane"/>
    <property type="evidence" value="ECO:0007669"/>
    <property type="project" value="UniProtKB-SubCell"/>
</dbReference>
<accession>A0A7Y8EM99</accession>
<keyword evidence="9 13" id="KW-1133">Transmembrane helix</keyword>
<evidence type="ECO:0000256" key="1">
    <source>
        <dbReference type="ARBA" id="ARBA00001970"/>
    </source>
</evidence>
<feature type="transmembrane region" description="Helical" evidence="13">
    <location>
        <begin position="44"/>
        <end position="64"/>
    </location>
</feature>
<keyword evidence="11 13" id="KW-0472">Membrane</keyword>
<gene>
    <name evidence="15" type="ORF">HX822_30520</name>
</gene>
<evidence type="ECO:0000256" key="10">
    <source>
        <dbReference type="ARBA" id="ARBA00023004"/>
    </source>
</evidence>
<keyword evidence="5" id="KW-0349">Heme</keyword>
<dbReference type="InterPro" id="IPR011577">
    <property type="entry name" value="Cyt_b561_bac/Ni-Hgenase"/>
</dbReference>
<evidence type="ECO:0000256" key="6">
    <source>
        <dbReference type="ARBA" id="ARBA00022692"/>
    </source>
</evidence>
<dbReference type="GO" id="GO:0020037">
    <property type="term" value="F:heme binding"/>
    <property type="evidence" value="ECO:0007669"/>
    <property type="project" value="TreeGrafter"/>
</dbReference>
<feature type="transmembrane region" description="Helical" evidence="13">
    <location>
        <begin position="127"/>
        <end position="160"/>
    </location>
</feature>
<keyword evidence="4" id="KW-1003">Cell membrane</keyword>
<comment type="cofactor">
    <cofactor evidence="1">
        <name>heme b</name>
        <dbReference type="ChEBI" id="CHEBI:60344"/>
    </cofactor>
</comment>
<dbReference type="GO" id="GO:0009055">
    <property type="term" value="F:electron transfer activity"/>
    <property type="evidence" value="ECO:0007669"/>
    <property type="project" value="InterPro"/>
</dbReference>
<feature type="transmembrane region" description="Helical" evidence="13">
    <location>
        <begin position="84"/>
        <end position="107"/>
    </location>
</feature>
<dbReference type="PANTHER" id="PTHR30529">
    <property type="entry name" value="CYTOCHROME B561"/>
    <property type="match status" value="1"/>
</dbReference>
<dbReference type="AlphaFoldDB" id="A0A7Y8EM99"/>
<evidence type="ECO:0000256" key="11">
    <source>
        <dbReference type="ARBA" id="ARBA00023136"/>
    </source>
</evidence>
<dbReference type="InterPro" id="IPR016174">
    <property type="entry name" value="Di-haem_cyt_TM"/>
</dbReference>
<evidence type="ECO:0000256" key="5">
    <source>
        <dbReference type="ARBA" id="ARBA00022617"/>
    </source>
</evidence>
<dbReference type="GO" id="GO:0046872">
    <property type="term" value="F:metal ion binding"/>
    <property type="evidence" value="ECO:0007669"/>
    <property type="project" value="UniProtKB-KW"/>
</dbReference>
<sequence>MSVSGYSRQRVLLHWLSAVVILWTLVSGFYIASLPVPAAIKQAVGFFNVSLTTVFIPVFVWRIFLTILHAQPARVRSLSLVQQLATFGHLSIYLMVGVVLLSGVLMMDRPISVFALLEIPQPLSDPVLIARCFAVHIVACVMLLLLVLLHIGAVVVHELCGDRVLRRMLLRPRVHVAQPRYK</sequence>
<reference evidence="15 16" key="1">
    <citation type="submission" date="2020-04" db="EMBL/GenBank/DDBJ databases">
        <title>Molecular characterization of pseudomonads from Agaricus bisporus reveal novel blotch 2 pathogens in Western Europe.</title>
        <authorList>
            <person name="Taparia T."/>
            <person name="Krijger M."/>
            <person name="Haynes E."/>
            <person name="Elpinstone J.G."/>
            <person name="Noble R."/>
            <person name="Van Der Wolf J."/>
        </authorList>
    </citation>
    <scope>NUCLEOTIDE SEQUENCE [LARGE SCALE GENOMIC DNA]</scope>
    <source>
        <strain evidence="15 16">IPO3782</strain>
    </source>
</reference>
<dbReference type="EMBL" id="JACARG010000076">
    <property type="protein sequence ID" value="NWE17293.1"/>
    <property type="molecule type" value="Genomic_DNA"/>
</dbReference>
<feature type="transmembrane region" description="Helical" evidence="13">
    <location>
        <begin position="12"/>
        <end position="32"/>
    </location>
</feature>
<evidence type="ECO:0000313" key="15">
    <source>
        <dbReference type="EMBL" id="NWE17293.1"/>
    </source>
</evidence>
<evidence type="ECO:0000313" key="16">
    <source>
        <dbReference type="Proteomes" id="UP000531950"/>
    </source>
</evidence>
<evidence type="ECO:0000256" key="13">
    <source>
        <dbReference type="SAM" id="Phobius"/>
    </source>
</evidence>
<comment type="caution">
    <text evidence="15">The sequence shown here is derived from an EMBL/GenBank/DDBJ whole genome shotgun (WGS) entry which is preliminary data.</text>
</comment>
<keyword evidence="10" id="KW-0408">Iron</keyword>
<keyword evidence="3" id="KW-0813">Transport</keyword>